<keyword evidence="1" id="KW-1133">Transmembrane helix</keyword>
<proteinExistence type="predicted"/>
<dbReference type="CDD" id="cd01949">
    <property type="entry name" value="GGDEF"/>
    <property type="match status" value="1"/>
</dbReference>
<dbReference type="InterPro" id="IPR043128">
    <property type="entry name" value="Rev_trsase/Diguanyl_cyclase"/>
</dbReference>
<dbReference type="InterPro" id="IPR050469">
    <property type="entry name" value="Diguanylate_Cyclase"/>
</dbReference>
<feature type="transmembrane region" description="Helical" evidence="1">
    <location>
        <begin position="130"/>
        <end position="145"/>
    </location>
</feature>
<dbReference type="SMART" id="SM00267">
    <property type="entry name" value="GGDEF"/>
    <property type="match status" value="1"/>
</dbReference>
<dbReference type="RefSeq" id="WP_093115140.1">
    <property type="nucleotide sequence ID" value="NZ_FNWJ01000001.1"/>
</dbReference>
<evidence type="ECO:0000259" key="2">
    <source>
        <dbReference type="PROSITE" id="PS50887"/>
    </source>
</evidence>
<reference evidence="4" key="1">
    <citation type="submission" date="2016-10" db="EMBL/GenBank/DDBJ databases">
        <authorList>
            <person name="Varghese N."/>
            <person name="Submissions S."/>
        </authorList>
    </citation>
    <scope>NUCLEOTIDE SEQUENCE [LARGE SCALE GENOMIC DNA]</scope>
    <source>
        <strain evidence="4">ATCC 35263</strain>
    </source>
</reference>
<feature type="transmembrane region" description="Helical" evidence="1">
    <location>
        <begin position="77"/>
        <end position="97"/>
    </location>
</feature>
<dbReference type="NCBIfam" id="TIGR00254">
    <property type="entry name" value="GGDEF"/>
    <property type="match status" value="1"/>
</dbReference>
<dbReference type="STRING" id="29539.SAMN02745716_0047"/>
<dbReference type="AlphaFoldDB" id="A0A1H6FJ25"/>
<feature type="domain" description="GGDEF" evidence="2">
    <location>
        <begin position="254"/>
        <end position="390"/>
    </location>
</feature>
<keyword evidence="4" id="KW-1185">Reference proteome</keyword>
<dbReference type="Proteomes" id="UP000222056">
    <property type="component" value="Unassembled WGS sequence"/>
</dbReference>
<protein>
    <submittedName>
        <fullName evidence="3">Diguanylate cyclase (GGDEF) domain-containing protein</fullName>
    </submittedName>
</protein>
<name>A0A1H6FJ25_THEAL</name>
<dbReference type="EMBL" id="FNWJ01000001">
    <property type="protein sequence ID" value="SEH10200.1"/>
    <property type="molecule type" value="Genomic_DNA"/>
</dbReference>
<evidence type="ECO:0000313" key="4">
    <source>
        <dbReference type="Proteomes" id="UP000222056"/>
    </source>
</evidence>
<dbReference type="OrthoDB" id="23692at2"/>
<feature type="transmembrane region" description="Helical" evidence="1">
    <location>
        <begin position="193"/>
        <end position="210"/>
    </location>
</feature>
<organism evidence="3 4">
    <name type="scientific">Thermoleophilum album</name>
    <dbReference type="NCBI Taxonomy" id="29539"/>
    <lineage>
        <taxon>Bacteria</taxon>
        <taxon>Bacillati</taxon>
        <taxon>Actinomycetota</taxon>
        <taxon>Thermoleophilia</taxon>
        <taxon>Thermoleophilales</taxon>
        <taxon>Thermoleophilaceae</taxon>
        <taxon>Thermoleophilum</taxon>
    </lineage>
</organism>
<keyword evidence="1" id="KW-0472">Membrane</keyword>
<dbReference type="PANTHER" id="PTHR45138">
    <property type="entry name" value="REGULATORY COMPONENTS OF SENSORY TRANSDUCTION SYSTEM"/>
    <property type="match status" value="1"/>
</dbReference>
<keyword evidence="1" id="KW-0812">Transmembrane</keyword>
<dbReference type="GO" id="GO:0005886">
    <property type="term" value="C:plasma membrane"/>
    <property type="evidence" value="ECO:0007669"/>
    <property type="project" value="TreeGrafter"/>
</dbReference>
<dbReference type="PANTHER" id="PTHR45138:SF9">
    <property type="entry name" value="DIGUANYLATE CYCLASE DGCM-RELATED"/>
    <property type="match status" value="1"/>
</dbReference>
<sequence>MADDGEDGTDATAGASVRRVAQEVERGAGAELSAQGWRLAEERRLAMRVAGALWCVGGATILLVGLAVYWQPEVHRLALAAGSACLAWGALCLFTLQGERVREWVWHVPGLSALALTGYVGLVVGPGSPFRFYALFILLYIAYFFPWRQARFYFPIALAAYLAPLVAEHFGWLASLRVVGTGGAEERELVGEAAVLLPLFCAWALLAARARDAARAWRERERLRALTDYLTGLGNRRAMLARLERELAHANEWRGTGLIVIDLDSFKQFNTKFGYLIGDRVIRGAAARLRAVIREHDLLVRLGGDEFAIVVSRADPPLVERIARRAVAAVPTRARDLGIPEAAEMALGASAGGAIAPQDGRKPEDLIAAADARLRAAKAAGKGTAIGPLSASG</sequence>
<feature type="transmembrane region" description="Helical" evidence="1">
    <location>
        <begin position="104"/>
        <end position="124"/>
    </location>
</feature>
<evidence type="ECO:0000313" key="3">
    <source>
        <dbReference type="EMBL" id="SEH10200.1"/>
    </source>
</evidence>
<dbReference type="InterPro" id="IPR029787">
    <property type="entry name" value="Nucleotide_cyclase"/>
</dbReference>
<dbReference type="SUPFAM" id="SSF55073">
    <property type="entry name" value="Nucleotide cyclase"/>
    <property type="match status" value="1"/>
</dbReference>
<dbReference type="GO" id="GO:0052621">
    <property type="term" value="F:diguanylate cyclase activity"/>
    <property type="evidence" value="ECO:0007669"/>
    <property type="project" value="TreeGrafter"/>
</dbReference>
<accession>A0A1H6FJ25</accession>
<dbReference type="GO" id="GO:1902201">
    <property type="term" value="P:negative regulation of bacterial-type flagellum-dependent cell motility"/>
    <property type="evidence" value="ECO:0007669"/>
    <property type="project" value="TreeGrafter"/>
</dbReference>
<evidence type="ECO:0000256" key="1">
    <source>
        <dbReference type="SAM" id="Phobius"/>
    </source>
</evidence>
<dbReference type="InterPro" id="IPR000160">
    <property type="entry name" value="GGDEF_dom"/>
</dbReference>
<feature type="transmembrane region" description="Helical" evidence="1">
    <location>
        <begin position="152"/>
        <end position="173"/>
    </location>
</feature>
<dbReference type="GO" id="GO:0043709">
    <property type="term" value="P:cell adhesion involved in single-species biofilm formation"/>
    <property type="evidence" value="ECO:0007669"/>
    <property type="project" value="TreeGrafter"/>
</dbReference>
<dbReference type="Gene3D" id="3.30.70.270">
    <property type="match status" value="1"/>
</dbReference>
<feature type="transmembrane region" description="Helical" evidence="1">
    <location>
        <begin position="45"/>
        <end position="71"/>
    </location>
</feature>
<dbReference type="PROSITE" id="PS50887">
    <property type="entry name" value="GGDEF"/>
    <property type="match status" value="1"/>
</dbReference>
<dbReference type="Pfam" id="PF00990">
    <property type="entry name" value="GGDEF"/>
    <property type="match status" value="1"/>
</dbReference>
<gene>
    <name evidence="3" type="ORF">SAMN02745716_0047</name>
</gene>